<proteinExistence type="predicted"/>
<dbReference type="AlphaFoldDB" id="A0AAE1BM81"/>
<keyword evidence="1" id="KW-0732">Signal</keyword>
<comment type="caution">
    <text evidence="2">The sequence shown here is derived from an EMBL/GenBank/DDBJ whole genome shotgun (WGS) entry which is preliminary data.</text>
</comment>
<sequence>MLLLRLLLVSCCLLGLAMAGDYGAKQPTCQPKIDTMIITRTHVETILSPVTSYFHVVNKQTMDVTSVILVPSTLIVSEATSEVPAIRISTETSFLTRTIYQVEVQTSLATVVATQTSQVGATSVEVTSSVITQTAIIPETSISTVTDADIRTAFNTVTVTRNVNNIITETEVRAFYVTATSQQRIPVPVTATVTNTSINTIEATVTSTTHEFVTLCYQPKITYDH</sequence>
<gene>
    <name evidence="2" type="ORF">Pcinc_040296</name>
</gene>
<evidence type="ECO:0000313" key="3">
    <source>
        <dbReference type="Proteomes" id="UP001286313"/>
    </source>
</evidence>
<feature type="signal peptide" evidence="1">
    <location>
        <begin position="1"/>
        <end position="19"/>
    </location>
</feature>
<dbReference type="EMBL" id="JAWQEG010007079">
    <property type="protein sequence ID" value="KAK3853148.1"/>
    <property type="molecule type" value="Genomic_DNA"/>
</dbReference>
<evidence type="ECO:0000313" key="2">
    <source>
        <dbReference type="EMBL" id="KAK3853148.1"/>
    </source>
</evidence>
<dbReference type="Proteomes" id="UP001286313">
    <property type="component" value="Unassembled WGS sequence"/>
</dbReference>
<name>A0AAE1BM81_PETCI</name>
<accession>A0AAE1BM81</accession>
<evidence type="ECO:0000256" key="1">
    <source>
        <dbReference type="SAM" id="SignalP"/>
    </source>
</evidence>
<keyword evidence="3" id="KW-1185">Reference proteome</keyword>
<organism evidence="2 3">
    <name type="scientific">Petrolisthes cinctipes</name>
    <name type="common">Flat porcelain crab</name>
    <dbReference type="NCBI Taxonomy" id="88211"/>
    <lineage>
        <taxon>Eukaryota</taxon>
        <taxon>Metazoa</taxon>
        <taxon>Ecdysozoa</taxon>
        <taxon>Arthropoda</taxon>
        <taxon>Crustacea</taxon>
        <taxon>Multicrustacea</taxon>
        <taxon>Malacostraca</taxon>
        <taxon>Eumalacostraca</taxon>
        <taxon>Eucarida</taxon>
        <taxon>Decapoda</taxon>
        <taxon>Pleocyemata</taxon>
        <taxon>Anomura</taxon>
        <taxon>Galatheoidea</taxon>
        <taxon>Porcellanidae</taxon>
        <taxon>Petrolisthes</taxon>
    </lineage>
</organism>
<protein>
    <submittedName>
        <fullName evidence="2">Uncharacterized protein</fullName>
    </submittedName>
</protein>
<feature type="chain" id="PRO_5042057481" evidence="1">
    <location>
        <begin position="20"/>
        <end position="225"/>
    </location>
</feature>
<reference evidence="2" key="1">
    <citation type="submission" date="2023-10" db="EMBL/GenBank/DDBJ databases">
        <title>Genome assemblies of two species of porcelain crab, Petrolisthes cinctipes and Petrolisthes manimaculis (Anomura: Porcellanidae).</title>
        <authorList>
            <person name="Angst P."/>
        </authorList>
    </citation>
    <scope>NUCLEOTIDE SEQUENCE</scope>
    <source>
        <strain evidence="2">PB745_01</strain>
        <tissue evidence="2">Gill</tissue>
    </source>
</reference>